<dbReference type="SUPFAM" id="SSF56925">
    <property type="entry name" value="OMPA-like"/>
    <property type="match status" value="1"/>
</dbReference>
<proteinExistence type="predicted"/>
<accession>A0A495E885</accession>
<evidence type="ECO:0000256" key="1">
    <source>
        <dbReference type="SAM" id="SignalP"/>
    </source>
</evidence>
<sequence length="218" mass="24168">MKKVFFFASFFTVLFLTAQVENENFKIEKGSKYLGGSISFNFSNSENNSSNGSVESNNTYLGFAPKLGYAVKDNFIVGLGITSIYSKNNLDYPALNSSESENTSTSIGVLPFIRGYKSLGSRLAIYLQAEINYSKNWRNNKTSNSPEYKSDGRSVFIGFRPGISFLISNKLALEAGIGSLGYSSSKTEEENQFNENKNDSFNFSLSSSDLLFGLAYYF</sequence>
<protein>
    <submittedName>
        <fullName evidence="2">Outer membrane protein with beta-barrel domain</fullName>
    </submittedName>
</protein>
<dbReference type="OrthoDB" id="945117at2"/>
<reference evidence="2 3" key="1">
    <citation type="submission" date="2018-10" db="EMBL/GenBank/DDBJ databases">
        <title>Genomic Encyclopedia of Archaeal and Bacterial Type Strains, Phase II (KMG-II): from individual species to whole genera.</title>
        <authorList>
            <person name="Goeker M."/>
        </authorList>
    </citation>
    <scope>NUCLEOTIDE SEQUENCE [LARGE SCALE GENOMIC DNA]</scope>
    <source>
        <strain evidence="2 3">DSM 25230</strain>
    </source>
</reference>
<name>A0A495E885_9FLAO</name>
<dbReference type="EMBL" id="RBIQ01000008">
    <property type="protein sequence ID" value="RKR12861.1"/>
    <property type="molecule type" value="Genomic_DNA"/>
</dbReference>
<dbReference type="InterPro" id="IPR011250">
    <property type="entry name" value="OMP/PagP_B-barrel"/>
</dbReference>
<comment type="caution">
    <text evidence="2">The sequence shown here is derived from an EMBL/GenBank/DDBJ whole genome shotgun (WGS) entry which is preliminary data.</text>
</comment>
<keyword evidence="3" id="KW-1185">Reference proteome</keyword>
<keyword evidence="1" id="KW-0732">Signal</keyword>
<feature type="chain" id="PRO_5019820090" evidence="1">
    <location>
        <begin position="19"/>
        <end position="218"/>
    </location>
</feature>
<dbReference type="Proteomes" id="UP000269412">
    <property type="component" value="Unassembled WGS sequence"/>
</dbReference>
<feature type="signal peptide" evidence="1">
    <location>
        <begin position="1"/>
        <end position="18"/>
    </location>
</feature>
<organism evidence="2 3">
    <name type="scientific">Maribacter vaceletii</name>
    <dbReference type="NCBI Taxonomy" id="1206816"/>
    <lineage>
        <taxon>Bacteria</taxon>
        <taxon>Pseudomonadati</taxon>
        <taxon>Bacteroidota</taxon>
        <taxon>Flavobacteriia</taxon>
        <taxon>Flavobacteriales</taxon>
        <taxon>Flavobacteriaceae</taxon>
        <taxon>Maribacter</taxon>
    </lineage>
</organism>
<dbReference type="RefSeq" id="WP_121065972.1">
    <property type="nucleotide sequence ID" value="NZ_RBIQ01000008.1"/>
</dbReference>
<gene>
    <name evidence="2" type="ORF">CLV91_1572</name>
</gene>
<dbReference type="AlphaFoldDB" id="A0A495E885"/>
<evidence type="ECO:0000313" key="2">
    <source>
        <dbReference type="EMBL" id="RKR12861.1"/>
    </source>
</evidence>
<evidence type="ECO:0000313" key="3">
    <source>
        <dbReference type="Proteomes" id="UP000269412"/>
    </source>
</evidence>